<evidence type="ECO:0000256" key="10">
    <source>
        <dbReference type="RuleBase" id="RU079119"/>
    </source>
</evidence>
<evidence type="ECO:0000256" key="8">
    <source>
        <dbReference type="ARBA" id="ARBA00023315"/>
    </source>
</evidence>
<dbReference type="InterPro" id="IPR001594">
    <property type="entry name" value="Palmitoyltrfase_DHHC"/>
</dbReference>
<organism evidence="13 14">
    <name type="scientific">Tilletia laevis</name>
    <dbReference type="NCBI Taxonomy" id="157183"/>
    <lineage>
        <taxon>Eukaryota</taxon>
        <taxon>Fungi</taxon>
        <taxon>Dikarya</taxon>
        <taxon>Basidiomycota</taxon>
        <taxon>Ustilaginomycotina</taxon>
        <taxon>Exobasidiomycetes</taxon>
        <taxon>Tilletiales</taxon>
        <taxon>Tilletiaceae</taxon>
        <taxon>Tilletia</taxon>
    </lineage>
</organism>
<dbReference type="Proteomes" id="UP000836404">
    <property type="component" value="Unassembled WGS sequence"/>
</dbReference>
<accession>A0A9N8LRZ5</accession>
<dbReference type="EC" id="2.3.1.225" evidence="10"/>
<reference evidence="13 14" key="1">
    <citation type="submission" date="2020-10" db="EMBL/GenBank/DDBJ databases">
        <authorList>
            <person name="Sedaghatjoo S."/>
        </authorList>
    </citation>
    <scope>NUCLEOTIDE SEQUENCE [LARGE SCALE GENOMIC DNA]</scope>
    <source>
        <strain evidence="13 14">LLFL</strain>
    </source>
</reference>
<comment type="catalytic activity">
    <reaction evidence="9 10">
        <text>L-cysteinyl-[protein] + hexadecanoyl-CoA = S-hexadecanoyl-L-cysteinyl-[protein] + CoA</text>
        <dbReference type="Rhea" id="RHEA:36683"/>
        <dbReference type="Rhea" id="RHEA-COMP:10131"/>
        <dbReference type="Rhea" id="RHEA-COMP:11032"/>
        <dbReference type="ChEBI" id="CHEBI:29950"/>
        <dbReference type="ChEBI" id="CHEBI:57287"/>
        <dbReference type="ChEBI" id="CHEBI:57379"/>
        <dbReference type="ChEBI" id="CHEBI:74151"/>
        <dbReference type="EC" id="2.3.1.225"/>
    </reaction>
</comment>
<feature type="compositionally biased region" description="Low complexity" evidence="11">
    <location>
        <begin position="266"/>
        <end position="281"/>
    </location>
</feature>
<evidence type="ECO:0000256" key="4">
    <source>
        <dbReference type="ARBA" id="ARBA00022989"/>
    </source>
</evidence>
<keyword evidence="14" id="KW-1185">Reference proteome</keyword>
<dbReference type="PROSITE" id="PS50216">
    <property type="entry name" value="DHHC"/>
    <property type="match status" value="1"/>
</dbReference>
<dbReference type="AlphaFoldDB" id="A0A9N8LRZ5"/>
<keyword evidence="3 10" id="KW-0812">Transmembrane</keyword>
<protein>
    <recommendedName>
        <fullName evidence="10">Palmitoyltransferase</fullName>
        <ecNumber evidence="10">2.3.1.225</ecNumber>
    </recommendedName>
</protein>
<evidence type="ECO:0000256" key="1">
    <source>
        <dbReference type="ARBA" id="ARBA00004141"/>
    </source>
</evidence>
<comment type="domain">
    <text evidence="10">The DHHC domain is required for palmitoyltransferase activity.</text>
</comment>
<feature type="transmembrane region" description="Helical" evidence="10">
    <location>
        <begin position="350"/>
        <end position="367"/>
    </location>
</feature>
<evidence type="ECO:0000256" key="5">
    <source>
        <dbReference type="ARBA" id="ARBA00023136"/>
    </source>
</evidence>
<evidence type="ECO:0000313" key="14">
    <source>
        <dbReference type="Proteomes" id="UP000836404"/>
    </source>
</evidence>
<name>A0A9N8LRZ5_9BASI</name>
<keyword evidence="2 10" id="KW-0808">Transferase</keyword>
<evidence type="ECO:0000256" key="2">
    <source>
        <dbReference type="ARBA" id="ARBA00022679"/>
    </source>
</evidence>
<evidence type="ECO:0000256" key="9">
    <source>
        <dbReference type="ARBA" id="ARBA00048048"/>
    </source>
</evidence>
<feature type="domain" description="Palmitoyltransferase DHHC" evidence="12">
    <location>
        <begin position="303"/>
        <end position="427"/>
    </location>
</feature>
<evidence type="ECO:0000256" key="3">
    <source>
        <dbReference type="ARBA" id="ARBA00022692"/>
    </source>
</evidence>
<dbReference type="EMBL" id="CAJHJF010002390">
    <property type="protein sequence ID" value="CAD6925785.1"/>
    <property type="molecule type" value="Genomic_DNA"/>
</dbReference>
<feature type="compositionally biased region" description="Low complexity" evidence="11">
    <location>
        <begin position="192"/>
        <end position="218"/>
    </location>
</feature>
<dbReference type="GO" id="GO:0019706">
    <property type="term" value="F:protein-cysteine S-palmitoyltransferase activity"/>
    <property type="evidence" value="ECO:0007669"/>
    <property type="project" value="UniProtKB-EC"/>
</dbReference>
<feature type="region of interest" description="Disordered" evidence="11">
    <location>
        <begin position="556"/>
        <end position="669"/>
    </location>
</feature>
<feature type="region of interest" description="Disordered" evidence="11">
    <location>
        <begin position="113"/>
        <end position="295"/>
    </location>
</feature>
<feature type="compositionally biased region" description="Basic and acidic residues" evidence="11">
    <location>
        <begin position="633"/>
        <end position="658"/>
    </location>
</feature>
<dbReference type="InterPro" id="IPR039859">
    <property type="entry name" value="PFA4/ZDH16/20/ERF2-like"/>
</dbReference>
<gene>
    <name evidence="13" type="ORF">JKILLFL_G7020</name>
</gene>
<evidence type="ECO:0000256" key="6">
    <source>
        <dbReference type="ARBA" id="ARBA00023139"/>
    </source>
</evidence>
<sequence length="669" mass="72851">MSSGHGWFFAHSLHHSPQHRHQGKDCETDGTATLHAAHVGALLLIAAQLLSILALMMYAYLILTFSVSLSYTLFQRRNIFSALVQLVLTHVLVGGAALSLLIAVFRDPGSPKATGTDNFGGIEEGRAGGGGDAASTREGAEAGGGRAGFRNAGEAQDDGDRAPLLSSADAEAGDDEGEGISLHNRRGGSGSRSGASHTAPLLTSGPSSLLPGQPQLPARTSRDQLADQLSLAQRLAPASTLAQPRVDTGDAFGASTTSGSRQAQDSSAPATTTATAPASSRGSKRTRSGSTAKVSDLMVKSTGEARWCNKCSGPKPDRAHHCSTCGVCVLRMDHHCPWLGGCIGLRNHKAFFLFLSYTAAVCIYAGQETARAFVRWINEENNGSETTPVTWAVLLLISFIFGMALIPFSVYHCYLICKNKTTIESMEGGGRVRLPSERMRNGSGSRPSRVNVQDRLRQIVGNPQLGFPPRPLSHLDDQDAAQRWRADEELTREERKALKKANKLNLYDVGWKRNWRMIMGRTWWEWFLPWGEPEADGFYWDINTRALEELDRITMRIRTGQDPPPARRNDVDINDYSDDDDDNTNNHRAGRNHQEHDPTPDGMGLIRVDDTMTPSDQRRAAAHGRVPALPGQGRDEGDRWESGHGEAEWGPAPKRDFVLYDVDSDEEAS</sequence>
<evidence type="ECO:0000256" key="7">
    <source>
        <dbReference type="ARBA" id="ARBA00023288"/>
    </source>
</evidence>
<proteinExistence type="inferred from homology"/>
<evidence type="ECO:0000313" key="13">
    <source>
        <dbReference type="EMBL" id="CAD6925785.1"/>
    </source>
</evidence>
<evidence type="ECO:0000259" key="12">
    <source>
        <dbReference type="Pfam" id="PF01529"/>
    </source>
</evidence>
<dbReference type="PANTHER" id="PTHR12246">
    <property type="entry name" value="PALMITOYLTRANSFERASE ZDHHC16"/>
    <property type="match status" value="1"/>
</dbReference>
<comment type="similarity">
    <text evidence="10">Belongs to the DHHC palmitoyltransferase family.</text>
</comment>
<dbReference type="Pfam" id="PF01529">
    <property type="entry name" value="DHHC"/>
    <property type="match status" value="1"/>
</dbReference>
<feature type="transmembrane region" description="Helical" evidence="10">
    <location>
        <begin position="391"/>
        <end position="417"/>
    </location>
</feature>
<keyword evidence="5 10" id="KW-0472">Membrane</keyword>
<feature type="transmembrane region" description="Helical" evidence="10">
    <location>
        <begin position="83"/>
        <end position="105"/>
    </location>
</feature>
<keyword evidence="8 10" id="KW-0012">Acyltransferase</keyword>
<feature type="compositionally biased region" description="Acidic residues" evidence="11">
    <location>
        <begin position="572"/>
        <end position="583"/>
    </location>
</feature>
<keyword evidence="4 10" id="KW-1133">Transmembrane helix</keyword>
<comment type="subcellular location">
    <subcellularLocation>
        <location evidence="1">Membrane</location>
        <topology evidence="1">Multi-pass membrane protein</topology>
    </subcellularLocation>
</comment>
<keyword evidence="6" id="KW-0564">Palmitate</keyword>
<evidence type="ECO:0000256" key="11">
    <source>
        <dbReference type="SAM" id="MobiDB-lite"/>
    </source>
</evidence>
<comment type="caution">
    <text evidence="13">The sequence shown here is derived from an EMBL/GenBank/DDBJ whole genome shotgun (WGS) entry which is preliminary data.</text>
</comment>
<feature type="compositionally biased region" description="Polar residues" evidence="11">
    <location>
        <begin position="254"/>
        <end position="265"/>
    </location>
</feature>
<keyword evidence="7" id="KW-0449">Lipoprotein</keyword>
<feature type="transmembrane region" description="Helical" evidence="10">
    <location>
        <begin position="41"/>
        <end position="63"/>
    </location>
</feature>
<dbReference type="GO" id="GO:0016020">
    <property type="term" value="C:membrane"/>
    <property type="evidence" value="ECO:0007669"/>
    <property type="project" value="UniProtKB-SubCell"/>
</dbReference>